<comment type="caution">
    <text evidence="1">The sequence shown here is derived from an EMBL/GenBank/DDBJ whole genome shotgun (WGS) entry which is preliminary data.</text>
</comment>
<organism evidence="1 2">
    <name type="scientific">Arabidopsis thaliana</name>
    <name type="common">Mouse-ear cress</name>
    <dbReference type="NCBI Taxonomy" id="3702"/>
    <lineage>
        <taxon>Eukaryota</taxon>
        <taxon>Viridiplantae</taxon>
        <taxon>Streptophyta</taxon>
        <taxon>Embryophyta</taxon>
        <taxon>Tracheophyta</taxon>
        <taxon>Spermatophyta</taxon>
        <taxon>Magnoliopsida</taxon>
        <taxon>eudicotyledons</taxon>
        <taxon>Gunneridae</taxon>
        <taxon>Pentapetalae</taxon>
        <taxon>rosids</taxon>
        <taxon>malvids</taxon>
        <taxon>Brassicales</taxon>
        <taxon>Brassicaceae</taxon>
        <taxon>Camelineae</taxon>
        <taxon>Arabidopsis</taxon>
    </lineage>
</organism>
<dbReference type="Proteomes" id="UP000078284">
    <property type="component" value="Chromosome 2"/>
</dbReference>
<protein>
    <submittedName>
        <fullName evidence="1">Uncharacterized protein</fullName>
    </submittedName>
</protein>
<accession>A0A178VQI0</accession>
<proteinExistence type="predicted"/>
<sequence>MSFWVGFEVDTRQADTHRSMTHWRLLIEVSAMSGDVWRCSESLTAMRQSWTRS</sequence>
<reference evidence="2" key="1">
    <citation type="journal article" date="2016" name="Proc. Natl. Acad. Sci. U.S.A.">
        <title>Chromosome-level assembly of Arabidopsis thaliana Ler reveals the extent of translocation and inversion polymorphisms.</title>
        <authorList>
            <person name="Zapata L."/>
            <person name="Ding J."/>
            <person name="Willing E.M."/>
            <person name="Hartwig B."/>
            <person name="Bezdan D."/>
            <person name="Jiao W.B."/>
            <person name="Patel V."/>
            <person name="Velikkakam James G."/>
            <person name="Koornneef M."/>
            <person name="Ossowski S."/>
            <person name="Schneeberger K."/>
        </authorList>
    </citation>
    <scope>NUCLEOTIDE SEQUENCE [LARGE SCALE GENOMIC DNA]</scope>
    <source>
        <strain evidence="2">cv. Landsberg erecta</strain>
    </source>
</reference>
<evidence type="ECO:0000313" key="1">
    <source>
        <dbReference type="EMBL" id="OAP08018.1"/>
    </source>
</evidence>
<gene>
    <name evidence="1" type="ordered locus">AXX17_At2g10230</name>
</gene>
<dbReference type="EMBL" id="LUHQ01000002">
    <property type="protein sequence ID" value="OAP08018.1"/>
    <property type="molecule type" value="Genomic_DNA"/>
</dbReference>
<name>A0A178VQI0_ARATH</name>
<dbReference type="AlphaFoldDB" id="A0A178VQI0"/>
<evidence type="ECO:0000313" key="2">
    <source>
        <dbReference type="Proteomes" id="UP000078284"/>
    </source>
</evidence>